<dbReference type="OrthoDB" id="20273at2759"/>
<evidence type="ECO:0000259" key="13">
    <source>
        <dbReference type="Pfam" id="PF04101"/>
    </source>
</evidence>
<comment type="subunit">
    <text evidence="3 12">Heterodimer with ALG14 to form a functional enzyme.</text>
</comment>
<evidence type="ECO:0000256" key="9">
    <source>
        <dbReference type="ARBA" id="ARBA00024804"/>
    </source>
</evidence>
<dbReference type="GO" id="GO:0006488">
    <property type="term" value="P:dolichol-linked oligosaccharide biosynthetic process"/>
    <property type="evidence" value="ECO:0007669"/>
    <property type="project" value="InterPro"/>
</dbReference>
<name>A0A8H3TQ78_9TREE</name>
<evidence type="ECO:0000256" key="5">
    <source>
        <dbReference type="ARBA" id="ARBA00017468"/>
    </source>
</evidence>
<evidence type="ECO:0000256" key="6">
    <source>
        <dbReference type="ARBA" id="ARBA00022676"/>
    </source>
</evidence>
<dbReference type="GO" id="GO:0004577">
    <property type="term" value="F:N-acetylglucosaminyldiphosphodolichol N-acetylglucosaminyltransferase activity"/>
    <property type="evidence" value="ECO:0007669"/>
    <property type="project" value="UniProtKB-EC"/>
</dbReference>
<dbReference type="PANTHER" id="PTHR12867:SF6">
    <property type="entry name" value="N-ACETYLGLUCOSAMINYLDIPHOSPHODOLICHOL N-ACETYLGLUCOSAMINYLTRANSFERASE"/>
    <property type="match status" value="1"/>
</dbReference>
<protein>
    <recommendedName>
        <fullName evidence="5 12">UDP-N-acetylglucosamine transferase subunit ALG13</fullName>
        <ecNumber evidence="4 12">2.4.1.141</ecNumber>
    </recommendedName>
    <alternativeName>
        <fullName evidence="10 12">Asparagine-linked glycosylation protein 13</fullName>
    </alternativeName>
</protein>
<evidence type="ECO:0000256" key="7">
    <source>
        <dbReference type="ARBA" id="ARBA00022679"/>
    </source>
</evidence>
<accession>A0A8H3TQ78</accession>
<dbReference type="Pfam" id="PF04101">
    <property type="entry name" value="Glyco_tran_28_C"/>
    <property type="match status" value="1"/>
</dbReference>
<feature type="domain" description="Glycosyl transferase family 28 C-terminal" evidence="13">
    <location>
        <begin position="3"/>
        <end position="143"/>
    </location>
</feature>
<evidence type="ECO:0000256" key="3">
    <source>
        <dbReference type="ARBA" id="ARBA00011198"/>
    </source>
</evidence>
<dbReference type="EMBL" id="BLZA01000007">
    <property type="protein sequence ID" value="GHJ84319.1"/>
    <property type="molecule type" value="Genomic_DNA"/>
</dbReference>
<dbReference type="Gene3D" id="3.40.50.2000">
    <property type="entry name" value="Glycogen Phosphorylase B"/>
    <property type="match status" value="1"/>
</dbReference>
<dbReference type="GO" id="GO:0005783">
    <property type="term" value="C:endoplasmic reticulum"/>
    <property type="evidence" value="ECO:0007669"/>
    <property type="project" value="UniProtKB-SubCell"/>
</dbReference>
<evidence type="ECO:0000256" key="1">
    <source>
        <dbReference type="ARBA" id="ARBA00004240"/>
    </source>
</evidence>
<proteinExistence type="inferred from homology"/>
<evidence type="ECO:0000256" key="8">
    <source>
        <dbReference type="ARBA" id="ARBA00022824"/>
    </source>
</evidence>
<dbReference type="InterPro" id="IPR007235">
    <property type="entry name" value="Glyco_trans_28_C"/>
</dbReference>
<keyword evidence="6 12" id="KW-0328">Glycosyltransferase</keyword>
<gene>
    <name evidence="12" type="primary">ALG13</name>
    <name evidence="14" type="ORF">NliqN6_0721</name>
</gene>
<sequence>MPTALVTVGSTLFEDLISVFEPGGALFKALEDAHFDKVIVQYGKGTPPRRATGSNLKVEAFSFNDNIDKLIAESGLVISHAGSGSILTALRAGRKLIVVPNTSLMDNHQAELALALEKGRYLYVSTPETLAITVKKVTSSPSDSSESLVPLEPFPDFQPQRFRNIVDAHMGFANSS</sequence>
<dbReference type="SUPFAM" id="SSF53756">
    <property type="entry name" value="UDP-Glycosyltransferase/glycogen phosphorylase"/>
    <property type="match status" value="1"/>
</dbReference>
<evidence type="ECO:0000256" key="12">
    <source>
        <dbReference type="RuleBase" id="RU362128"/>
    </source>
</evidence>
<dbReference type="InterPro" id="IPR039042">
    <property type="entry name" value="Alg13-like"/>
</dbReference>
<dbReference type="EC" id="2.4.1.141" evidence="4 12"/>
<comment type="similarity">
    <text evidence="2 12">Belongs to the glycosyltransferase 28 family.</text>
</comment>
<evidence type="ECO:0000256" key="2">
    <source>
        <dbReference type="ARBA" id="ARBA00006962"/>
    </source>
</evidence>
<reference evidence="14" key="1">
    <citation type="submission" date="2020-07" db="EMBL/GenBank/DDBJ databases">
        <title>Draft Genome Sequence of a Deep-Sea Yeast, Naganishia (Cryptococcus) liquefaciens strain N6.</title>
        <authorList>
            <person name="Han Y.W."/>
            <person name="Kajitani R."/>
            <person name="Morimoto H."/>
            <person name="Parhat M."/>
            <person name="Tsubouchi H."/>
            <person name="Bakenova O."/>
            <person name="Ogata M."/>
            <person name="Argunhan B."/>
            <person name="Aoki R."/>
            <person name="Kajiwara S."/>
            <person name="Itoh T."/>
            <person name="Iwasaki H."/>
        </authorList>
    </citation>
    <scope>NUCLEOTIDE SEQUENCE</scope>
    <source>
        <strain evidence="14">N6</strain>
    </source>
</reference>
<evidence type="ECO:0000256" key="10">
    <source>
        <dbReference type="ARBA" id="ARBA00032061"/>
    </source>
</evidence>
<dbReference type="Proteomes" id="UP000620104">
    <property type="component" value="Unassembled WGS sequence"/>
</dbReference>
<keyword evidence="8 12" id="KW-0256">Endoplasmic reticulum</keyword>
<evidence type="ECO:0000313" key="14">
    <source>
        <dbReference type="EMBL" id="GHJ84319.1"/>
    </source>
</evidence>
<dbReference type="AlphaFoldDB" id="A0A8H3TQ78"/>
<comment type="function">
    <text evidence="9 12">Involved in protein N-glycosylation. Essential for the second step of the dolichol-linked oligosaccharide pathway.</text>
</comment>
<comment type="catalytic activity">
    <reaction evidence="11">
        <text>an N-acetyl-alpha-D-glucosaminyl-diphospho-di-trans,poly-cis-dolichol + UDP-N-acetyl-alpha-D-glucosamine = an N,N'-diacetylchitobiosyl-diphospho-di-trans,poly-cis-dolichol + UDP + H(+)</text>
        <dbReference type="Rhea" id="RHEA:23380"/>
        <dbReference type="Rhea" id="RHEA-COMP:19507"/>
        <dbReference type="Rhea" id="RHEA-COMP:19510"/>
        <dbReference type="ChEBI" id="CHEBI:15378"/>
        <dbReference type="ChEBI" id="CHEBI:57269"/>
        <dbReference type="ChEBI" id="CHEBI:57705"/>
        <dbReference type="ChEBI" id="CHEBI:58223"/>
        <dbReference type="ChEBI" id="CHEBI:58427"/>
        <dbReference type="EC" id="2.4.1.141"/>
    </reaction>
</comment>
<organism evidence="14 15">
    <name type="scientific">Naganishia liquefaciens</name>
    <dbReference type="NCBI Taxonomy" id="104408"/>
    <lineage>
        <taxon>Eukaryota</taxon>
        <taxon>Fungi</taxon>
        <taxon>Dikarya</taxon>
        <taxon>Basidiomycota</taxon>
        <taxon>Agaricomycotina</taxon>
        <taxon>Tremellomycetes</taxon>
        <taxon>Filobasidiales</taxon>
        <taxon>Filobasidiaceae</taxon>
        <taxon>Naganishia</taxon>
    </lineage>
</organism>
<comment type="subcellular location">
    <subcellularLocation>
        <location evidence="1 12">Endoplasmic reticulum</location>
    </subcellularLocation>
</comment>
<keyword evidence="7 12" id="KW-0808">Transferase</keyword>
<evidence type="ECO:0000256" key="4">
    <source>
        <dbReference type="ARBA" id="ARBA00012614"/>
    </source>
</evidence>
<keyword evidence="15" id="KW-1185">Reference proteome</keyword>
<evidence type="ECO:0000256" key="11">
    <source>
        <dbReference type="ARBA" id="ARBA00048184"/>
    </source>
</evidence>
<comment type="caution">
    <text evidence="14">The sequence shown here is derived from an EMBL/GenBank/DDBJ whole genome shotgun (WGS) entry which is preliminary data.</text>
</comment>
<dbReference type="PANTHER" id="PTHR12867">
    <property type="entry name" value="GLYCOSYL TRANSFERASE-RELATED"/>
    <property type="match status" value="1"/>
</dbReference>
<evidence type="ECO:0000313" key="15">
    <source>
        <dbReference type="Proteomes" id="UP000620104"/>
    </source>
</evidence>